<accession>A0A255EBN3</accession>
<gene>
    <name evidence="10 13" type="primary">murG</name>
    <name evidence="13" type="ORF">CGZ92_05220</name>
</gene>
<dbReference type="Pfam" id="PF04101">
    <property type="entry name" value="Glyco_tran_28_C"/>
    <property type="match status" value="1"/>
</dbReference>
<comment type="pathway">
    <text evidence="10">Cell wall biogenesis; peptidoglycan biosynthesis.</text>
</comment>
<dbReference type="PANTHER" id="PTHR21015:SF22">
    <property type="entry name" value="GLYCOSYLTRANSFERASE"/>
    <property type="match status" value="1"/>
</dbReference>
<dbReference type="GO" id="GO:0005975">
    <property type="term" value="P:carbohydrate metabolic process"/>
    <property type="evidence" value="ECO:0007669"/>
    <property type="project" value="InterPro"/>
</dbReference>
<evidence type="ECO:0000256" key="10">
    <source>
        <dbReference type="HAMAP-Rule" id="MF_00033"/>
    </source>
</evidence>
<evidence type="ECO:0000256" key="5">
    <source>
        <dbReference type="ARBA" id="ARBA00022960"/>
    </source>
</evidence>
<comment type="caution">
    <text evidence="10">Lacks conserved residue(s) required for the propagation of feature annotation.</text>
</comment>
<dbReference type="Gene3D" id="3.40.50.2000">
    <property type="entry name" value="Glycogen Phosphorylase B"/>
    <property type="match status" value="2"/>
</dbReference>
<feature type="binding site" evidence="10">
    <location>
        <position position="196"/>
    </location>
    <ligand>
        <name>UDP-N-acetyl-alpha-D-glucosamine</name>
        <dbReference type="ChEBI" id="CHEBI:57705"/>
    </ligand>
</feature>
<dbReference type="GO" id="GO:0051301">
    <property type="term" value="P:cell division"/>
    <property type="evidence" value="ECO:0007669"/>
    <property type="project" value="UniProtKB-KW"/>
</dbReference>
<evidence type="ECO:0000313" key="14">
    <source>
        <dbReference type="Proteomes" id="UP000216533"/>
    </source>
</evidence>
<keyword evidence="6 10" id="KW-0573">Peptidoglycan synthesis</keyword>
<dbReference type="InterPro" id="IPR006009">
    <property type="entry name" value="GlcNAc_MurG"/>
</dbReference>
<keyword evidence="5 10" id="KW-0133">Cell shape</keyword>
<feature type="binding site" evidence="10">
    <location>
        <position position="162"/>
    </location>
    <ligand>
        <name>UDP-N-acetyl-alpha-D-glucosamine</name>
        <dbReference type="ChEBI" id="CHEBI:57705"/>
    </ligand>
</feature>
<evidence type="ECO:0000256" key="7">
    <source>
        <dbReference type="ARBA" id="ARBA00023136"/>
    </source>
</evidence>
<dbReference type="SUPFAM" id="SSF53756">
    <property type="entry name" value="UDP-Glycosyltransferase/glycogen phosphorylase"/>
    <property type="match status" value="1"/>
</dbReference>
<organism evidence="13 14">
    <name type="scientific">Parenemella sanctibonifatiensis</name>
    <dbReference type="NCBI Taxonomy" id="2016505"/>
    <lineage>
        <taxon>Bacteria</taxon>
        <taxon>Bacillati</taxon>
        <taxon>Actinomycetota</taxon>
        <taxon>Actinomycetes</taxon>
        <taxon>Propionibacteriales</taxon>
        <taxon>Propionibacteriaceae</taxon>
        <taxon>Parenemella</taxon>
    </lineage>
</organism>
<evidence type="ECO:0000256" key="3">
    <source>
        <dbReference type="ARBA" id="ARBA00022676"/>
    </source>
</evidence>
<comment type="subcellular location">
    <subcellularLocation>
        <location evidence="10">Cell membrane</location>
        <topology evidence="10">Peripheral membrane protein</topology>
        <orientation evidence="10">Cytoplasmic side</orientation>
    </subcellularLocation>
</comment>
<feature type="domain" description="Glycosyl transferase family 28 C-terminal" evidence="12">
    <location>
        <begin position="189"/>
        <end position="347"/>
    </location>
</feature>
<feature type="binding site" evidence="10">
    <location>
        <position position="294"/>
    </location>
    <ligand>
        <name>UDP-N-acetyl-alpha-D-glucosamine</name>
        <dbReference type="ChEBI" id="CHEBI:57705"/>
    </ligand>
</feature>
<dbReference type="GO" id="GO:0009252">
    <property type="term" value="P:peptidoglycan biosynthetic process"/>
    <property type="evidence" value="ECO:0007669"/>
    <property type="project" value="UniProtKB-UniRule"/>
</dbReference>
<comment type="function">
    <text evidence="10">Cell wall formation. Catalyzes the transfer of a GlcNAc subunit on undecaprenyl-pyrophosphoryl-MurNAc-pentapeptide (lipid intermediate I) to form undecaprenyl-pyrophosphoryl-MurNAc-(pentapeptide)GlcNAc (lipid intermediate II).</text>
</comment>
<dbReference type="InterPro" id="IPR004276">
    <property type="entry name" value="GlycoTrans_28_N"/>
</dbReference>
<feature type="domain" description="Glycosyltransferase family 28 N-terminal" evidence="11">
    <location>
        <begin position="5"/>
        <end position="141"/>
    </location>
</feature>
<evidence type="ECO:0000256" key="8">
    <source>
        <dbReference type="ARBA" id="ARBA00023306"/>
    </source>
</evidence>
<reference evidence="13 14" key="1">
    <citation type="submission" date="2017-07" db="EMBL/GenBank/DDBJ databases">
        <title>Draft whole genome sequences of clinical Proprionibacteriaceae strains.</title>
        <authorList>
            <person name="Bernier A.-M."/>
            <person name="Bernard K."/>
            <person name="Domingo M.-C."/>
        </authorList>
    </citation>
    <scope>NUCLEOTIDE SEQUENCE [LARGE SCALE GENOMIC DNA]</scope>
    <source>
        <strain evidence="13 14">NML 160184</strain>
    </source>
</reference>
<comment type="caution">
    <text evidence="13">The sequence shown here is derived from an EMBL/GenBank/DDBJ whole genome shotgun (WGS) entry which is preliminary data.</text>
</comment>
<dbReference type="GO" id="GO:0008360">
    <property type="term" value="P:regulation of cell shape"/>
    <property type="evidence" value="ECO:0007669"/>
    <property type="project" value="UniProtKB-KW"/>
</dbReference>
<dbReference type="HAMAP" id="MF_00033">
    <property type="entry name" value="MurG"/>
    <property type="match status" value="1"/>
</dbReference>
<evidence type="ECO:0000256" key="1">
    <source>
        <dbReference type="ARBA" id="ARBA00022475"/>
    </source>
</evidence>
<proteinExistence type="inferred from homology"/>
<dbReference type="InterPro" id="IPR007235">
    <property type="entry name" value="Glyco_trans_28_C"/>
</dbReference>
<keyword evidence="7 10" id="KW-0472">Membrane</keyword>
<dbReference type="CDD" id="cd03785">
    <property type="entry name" value="GT28_MurG"/>
    <property type="match status" value="1"/>
</dbReference>
<dbReference type="GO" id="GO:0050511">
    <property type="term" value="F:undecaprenyldiphospho-muramoylpentapeptide beta-N-acetylglucosaminyltransferase activity"/>
    <property type="evidence" value="ECO:0007669"/>
    <property type="project" value="UniProtKB-UniRule"/>
</dbReference>
<evidence type="ECO:0000256" key="2">
    <source>
        <dbReference type="ARBA" id="ARBA00022618"/>
    </source>
</evidence>
<dbReference type="EC" id="2.4.1.227" evidence="10"/>
<evidence type="ECO:0000313" key="13">
    <source>
        <dbReference type="EMBL" id="OYN88331.1"/>
    </source>
</evidence>
<keyword evidence="3 10" id="KW-0328">Glycosyltransferase</keyword>
<name>A0A255EBN3_9ACTN</name>
<sequence length="365" mass="37699">MVSLVLAGGGTAGHTSPLIATAEQLEALDPSVQLVAVGTAKGLETTVIPEAGLELALVPAVPLPRQIKPELFTVPFRLGNAVAKARAILKNRRADAVIGFGGYAALPVSLAALTAGIPLLLHEQNALPGITNKIAARRAAFVGTTFPDTPLPGAHLIGLPLRRSIATLDRAAERIPARTALGLPAEGRVVLVSGGSLGARSINQAVADALDSLLAAGVSVLHVLGRKNFSDDHQPIDHDSGAVYRPMAYCDRMDQAYAAADLMLGRSGAGTVQETAAVGLPTIFVPLPHGNGEQARNAEGLVRARGAVLLPDGDCTANRLRELLPELVGSPERLAKMSQAARELVPADAATRLAREALRIAGGES</sequence>
<dbReference type="PANTHER" id="PTHR21015">
    <property type="entry name" value="UDP-N-ACETYLGLUCOSAMINE--N-ACETYLMURAMYL-(PENTAPEPTIDE) PYROPHOSPHORYL-UNDECAPRENOL N-ACETYLGLUCOSAMINE TRANSFERASE 1"/>
    <property type="match status" value="1"/>
</dbReference>
<keyword evidence="1 10" id="KW-1003">Cell membrane</keyword>
<dbReference type="Proteomes" id="UP000216533">
    <property type="component" value="Unassembled WGS sequence"/>
</dbReference>
<dbReference type="GO" id="GO:0005886">
    <property type="term" value="C:plasma membrane"/>
    <property type="evidence" value="ECO:0007669"/>
    <property type="project" value="UniProtKB-SubCell"/>
</dbReference>
<dbReference type="NCBIfam" id="TIGR01133">
    <property type="entry name" value="murG"/>
    <property type="match status" value="1"/>
</dbReference>
<protein>
    <recommendedName>
        <fullName evidence="10">UDP-N-acetylglucosamine--N-acetylmuramyl-(pentapeptide) pyrophosphoryl-undecaprenol N-acetylglucosamine transferase</fullName>
        <ecNumber evidence="10">2.4.1.227</ecNumber>
    </recommendedName>
    <alternativeName>
        <fullName evidence="10">Undecaprenyl-PP-MurNAc-pentapeptide-UDPGlcNAc GlcNAc transferase</fullName>
    </alternativeName>
</protein>
<feature type="binding site" evidence="10">
    <location>
        <position position="125"/>
    </location>
    <ligand>
        <name>UDP-N-acetyl-alpha-D-glucosamine</name>
        <dbReference type="ChEBI" id="CHEBI:57705"/>
    </ligand>
</feature>
<keyword evidence="4 10" id="KW-0808">Transferase</keyword>
<dbReference type="AlphaFoldDB" id="A0A255EBN3"/>
<dbReference type="GO" id="GO:0051991">
    <property type="term" value="F:UDP-N-acetyl-D-glucosamine:N-acetylmuramoyl-L-alanyl-D-glutamyl-meso-2,6-diaminopimelyl-D-alanyl-D-alanine-diphosphoundecaprenol 4-beta-N-acetylglucosaminlytransferase activity"/>
    <property type="evidence" value="ECO:0007669"/>
    <property type="project" value="RHEA"/>
</dbReference>
<dbReference type="EMBL" id="NMVI01000013">
    <property type="protein sequence ID" value="OYN88331.1"/>
    <property type="molecule type" value="Genomic_DNA"/>
</dbReference>
<keyword evidence="2 10" id="KW-0132">Cell division</keyword>
<comment type="catalytic activity">
    <reaction evidence="10">
        <text>di-trans,octa-cis-undecaprenyl diphospho-N-acetyl-alpha-D-muramoyl-L-alanyl-D-glutamyl-meso-2,6-diaminopimeloyl-D-alanyl-D-alanine + UDP-N-acetyl-alpha-D-glucosamine = di-trans,octa-cis-undecaprenyl diphospho-[N-acetyl-alpha-D-glucosaminyl-(1-&gt;4)]-N-acetyl-alpha-D-muramoyl-L-alanyl-D-glutamyl-meso-2,6-diaminopimeloyl-D-alanyl-D-alanine + UDP + H(+)</text>
        <dbReference type="Rhea" id="RHEA:31227"/>
        <dbReference type="ChEBI" id="CHEBI:15378"/>
        <dbReference type="ChEBI" id="CHEBI:57705"/>
        <dbReference type="ChEBI" id="CHEBI:58223"/>
        <dbReference type="ChEBI" id="CHEBI:61387"/>
        <dbReference type="ChEBI" id="CHEBI:61388"/>
        <dbReference type="EC" id="2.4.1.227"/>
    </reaction>
</comment>
<dbReference type="UniPathway" id="UPA00219"/>
<dbReference type="RefSeq" id="WP_094450318.1">
    <property type="nucleotide sequence ID" value="NZ_NMVI01000013.1"/>
</dbReference>
<evidence type="ECO:0000259" key="12">
    <source>
        <dbReference type="Pfam" id="PF04101"/>
    </source>
</evidence>
<keyword evidence="9 10" id="KW-0961">Cell wall biogenesis/degradation</keyword>
<evidence type="ECO:0000256" key="6">
    <source>
        <dbReference type="ARBA" id="ARBA00022984"/>
    </source>
</evidence>
<evidence type="ECO:0000256" key="9">
    <source>
        <dbReference type="ARBA" id="ARBA00023316"/>
    </source>
</evidence>
<dbReference type="Pfam" id="PF03033">
    <property type="entry name" value="Glyco_transf_28"/>
    <property type="match status" value="1"/>
</dbReference>
<comment type="similarity">
    <text evidence="10">Belongs to the glycosyltransferase 28 family. MurG subfamily.</text>
</comment>
<feature type="binding site" evidence="10">
    <location>
        <begin position="11"/>
        <end position="13"/>
    </location>
    <ligand>
        <name>UDP-N-acetyl-alpha-D-glucosamine</name>
        <dbReference type="ChEBI" id="CHEBI:57705"/>
    </ligand>
</feature>
<dbReference type="GO" id="GO:0071555">
    <property type="term" value="P:cell wall organization"/>
    <property type="evidence" value="ECO:0007669"/>
    <property type="project" value="UniProtKB-KW"/>
</dbReference>
<evidence type="ECO:0000259" key="11">
    <source>
        <dbReference type="Pfam" id="PF03033"/>
    </source>
</evidence>
<evidence type="ECO:0000256" key="4">
    <source>
        <dbReference type="ARBA" id="ARBA00022679"/>
    </source>
</evidence>
<keyword evidence="8 10" id="KW-0131">Cell cycle</keyword>